<gene>
    <name evidence="7" type="ORF">Q9L42_007450</name>
</gene>
<feature type="transmembrane region" description="Helical" evidence="6">
    <location>
        <begin position="244"/>
        <end position="267"/>
    </location>
</feature>
<keyword evidence="3 6" id="KW-0812">Transmembrane</keyword>
<dbReference type="EMBL" id="CP157743">
    <property type="protein sequence ID" value="XBS21952.1"/>
    <property type="molecule type" value="Genomic_DNA"/>
</dbReference>
<reference evidence="7 8" key="1">
    <citation type="journal article" date="2024" name="Microbiology">
        <title>Methylomarinum rosea sp. nov., a novel halophilic methanotrophic bacterium from the hypersaline Lake Elton.</title>
        <authorList>
            <person name="Suleimanov R.Z."/>
            <person name="Oshkin I.Y."/>
            <person name="Danilova O.V."/>
            <person name="Suzina N.E."/>
            <person name="Dedysh S.N."/>
        </authorList>
    </citation>
    <scope>NUCLEOTIDE SEQUENCE [LARGE SCALE GENOMIC DNA]</scope>
    <source>
        <strain evidence="7 8">Ch1-1</strain>
    </source>
</reference>
<keyword evidence="8" id="KW-1185">Reference proteome</keyword>
<organism evidence="7 8">
    <name type="scientific">Methylomarinum roseum</name>
    <dbReference type="NCBI Taxonomy" id="3067653"/>
    <lineage>
        <taxon>Bacteria</taxon>
        <taxon>Pseudomonadati</taxon>
        <taxon>Pseudomonadota</taxon>
        <taxon>Gammaproteobacteria</taxon>
        <taxon>Methylococcales</taxon>
        <taxon>Methylococcaceae</taxon>
        <taxon>Methylomarinum</taxon>
    </lineage>
</organism>
<evidence type="ECO:0000256" key="2">
    <source>
        <dbReference type="ARBA" id="ARBA00022448"/>
    </source>
</evidence>
<feature type="transmembrane region" description="Helical" evidence="6">
    <location>
        <begin position="156"/>
        <end position="176"/>
    </location>
</feature>
<dbReference type="GO" id="GO:0005315">
    <property type="term" value="F:phosphate transmembrane transporter activity"/>
    <property type="evidence" value="ECO:0007669"/>
    <property type="project" value="InterPro"/>
</dbReference>
<feature type="transmembrane region" description="Helical" evidence="6">
    <location>
        <begin position="182"/>
        <end position="203"/>
    </location>
</feature>
<dbReference type="GO" id="GO:0016020">
    <property type="term" value="C:membrane"/>
    <property type="evidence" value="ECO:0007669"/>
    <property type="project" value="UniProtKB-SubCell"/>
</dbReference>
<evidence type="ECO:0000256" key="4">
    <source>
        <dbReference type="ARBA" id="ARBA00022989"/>
    </source>
</evidence>
<dbReference type="Pfam" id="PF01384">
    <property type="entry name" value="PHO4"/>
    <property type="match status" value="1"/>
</dbReference>
<feature type="transmembrane region" description="Helical" evidence="6">
    <location>
        <begin position="20"/>
        <end position="41"/>
    </location>
</feature>
<feature type="transmembrane region" description="Helical" evidence="6">
    <location>
        <begin position="373"/>
        <end position="392"/>
    </location>
</feature>
<evidence type="ECO:0000256" key="5">
    <source>
        <dbReference type="ARBA" id="ARBA00023136"/>
    </source>
</evidence>
<evidence type="ECO:0000313" key="7">
    <source>
        <dbReference type="EMBL" id="XBS21952.1"/>
    </source>
</evidence>
<dbReference type="PANTHER" id="PTHR11101:SF80">
    <property type="entry name" value="PHOSPHATE TRANSPORTER"/>
    <property type="match status" value="1"/>
</dbReference>
<keyword evidence="5 6" id="KW-0472">Membrane</keyword>
<feature type="transmembrane region" description="Helical" evidence="6">
    <location>
        <begin position="334"/>
        <end position="353"/>
    </location>
</feature>
<dbReference type="GO" id="GO:0035435">
    <property type="term" value="P:phosphate ion transmembrane transport"/>
    <property type="evidence" value="ECO:0007669"/>
    <property type="project" value="TreeGrafter"/>
</dbReference>
<comment type="similarity">
    <text evidence="6">Belongs to the inorganic phosphate transporter (PiT) (TC 2.A.20) family.</text>
</comment>
<keyword evidence="2 6" id="KW-0813">Transport</keyword>
<feature type="transmembrane region" description="Helical" evidence="6">
    <location>
        <begin position="219"/>
        <end position="238"/>
    </location>
</feature>
<dbReference type="InterPro" id="IPR001204">
    <property type="entry name" value="Phos_transporter"/>
</dbReference>
<sequence>MNLENVAHSEDRSIFSHDIFKATIAFTFILVVAYYASSFIIPNDGGHLLITAAAIGAYMALNIGANDVANNVGPAVGSKAVSLFGAILIAAVFEAGGAIIAGGDVVGTIKKGIINPSLISDTSTFIWLMMAALLAAAIWLNIATALNAPVSTTHSIVGGVLGAGIAAGGLGIANWMVFGKIAASWVISPVFGGVIAASFLYLIKRTITYQEDMVKSARKVVPILIALMCWAFSTYLLLKGVKKIWKIDFMTATSIGLAVAVAAYVVVTPLLKKTAFKLENSKESVNTLFSLPLICSAALLSFAHGANDVANAVGPLAAINDAVFSGGVATKAAIPLWIMLVGALGISIGLALYGPKLIRTVGSEITELDKMRAFCVAMAAAITVIIASQLGLPVSSTHTAVGAIFGVGFLREYLKHSNAKRIAKIREHHEHADPEKVEALLEEFETATIEEKAKMLKDLKAKTASTELTRKERKSLKKVYRQELVKRSHLYKIAAAWVITVPLSGLLAAFLYFTIRGYMLP</sequence>
<proteinExistence type="inferred from homology"/>
<name>A0AAU7NY77_9GAMM</name>
<accession>A0AAU7NY77</accession>
<evidence type="ECO:0000256" key="6">
    <source>
        <dbReference type="RuleBase" id="RU363058"/>
    </source>
</evidence>
<keyword evidence="6" id="KW-0592">Phosphate transport</keyword>
<keyword evidence="4 6" id="KW-1133">Transmembrane helix</keyword>
<evidence type="ECO:0000256" key="3">
    <source>
        <dbReference type="ARBA" id="ARBA00022692"/>
    </source>
</evidence>
<dbReference type="Proteomes" id="UP001225378">
    <property type="component" value="Chromosome"/>
</dbReference>
<evidence type="ECO:0000256" key="1">
    <source>
        <dbReference type="ARBA" id="ARBA00004141"/>
    </source>
</evidence>
<feature type="transmembrane region" description="Helical" evidence="6">
    <location>
        <begin position="125"/>
        <end position="144"/>
    </location>
</feature>
<protein>
    <recommendedName>
        <fullName evidence="6">Phosphate transporter</fullName>
    </recommendedName>
</protein>
<feature type="transmembrane region" description="Helical" evidence="6">
    <location>
        <begin position="490"/>
        <end position="515"/>
    </location>
</feature>
<feature type="transmembrane region" description="Helical" evidence="6">
    <location>
        <begin position="288"/>
        <end position="306"/>
    </location>
</feature>
<dbReference type="PANTHER" id="PTHR11101">
    <property type="entry name" value="PHOSPHATE TRANSPORTER"/>
    <property type="match status" value="1"/>
</dbReference>
<feature type="transmembrane region" description="Helical" evidence="6">
    <location>
        <begin position="81"/>
        <end position="101"/>
    </location>
</feature>
<evidence type="ECO:0000313" key="8">
    <source>
        <dbReference type="Proteomes" id="UP001225378"/>
    </source>
</evidence>
<feature type="transmembrane region" description="Helical" evidence="6">
    <location>
        <begin position="47"/>
        <end position="69"/>
    </location>
</feature>
<comment type="subcellular location">
    <subcellularLocation>
        <location evidence="1 6">Membrane</location>
        <topology evidence="1 6">Multi-pass membrane protein</topology>
    </subcellularLocation>
</comment>
<feature type="transmembrane region" description="Helical" evidence="6">
    <location>
        <begin position="398"/>
        <end position="414"/>
    </location>
</feature>
<dbReference type="AlphaFoldDB" id="A0AAU7NY77"/>
<dbReference type="RefSeq" id="WP_305909067.1">
    <property type="nucleotide sequence ID" value="NZ_CP157743.1"/>
</dbReference>
<dbReference type="KEGG" id="mech:Q9L42_007450"/>